<organism evidence="1 2">
    <name type="scientific">Trichuris muris</name>
    <name type="common">Mouse whipworm</name>
    <dbReference type="NCBI Taxonomy" id="70415"/>
    <lineage>
        <taxon>Eukaryota</taxon>
        <taxon>Metazoa</taxon>
        <taxon>Ecdysozoa</taxon>
        <taxon>Nematoda</taxon>
        <taxon>Enoplea</taxon>
        <taxon>Dorylaimia</taxon>
        <taxon>Trichinellida</taxon>
        <taxon>Trichuridae</taxon>
        <taxon>Trichuris</taxon>
    </lineage>
</organism>
<dbReference type="AlphaFoldDB" id="A0A5S6R5K7"/>
<name>A0A5S6R5K7_TRIMR</name>
<keyword evidence="1" id="KW-1185">Reference proteome</keyword>
<sequence>MDLDGYKECLEFEARLLEAKQWKTRSFVARLRNDGSGIPQLNVYKKGKLKKTINFYDYYGMESGTLIDGEVLTLSVICLSDTSVIAFSDESNLLGFENWLRSYLGYGCSFHCYVLFAPSRSGLQAEQYVRLHLQDNRFCLVAGIPGSLVLKFFTSDVQCYGAVRNKFCFQVKSTCTSAPYGTYVLRSSHCGKMDAYFCLASRMQLNYFLLQRAMNCSYGKENTSEPEPPLLSDDRQSEDCLNELLSPYGSPMAARNGSFSYRLLEQELPFDHQKLRVKSSSSLNNETNDMTCERSCSLIRMYSDSQLGSPPLKMCHRCFQHKYINQSFVDSLEFYDNCKFARSDRVMLWKLGEIVSVDAQVGHDGLCHDKIHHSSGIRSATRKFMPHRFLPRRLKRTLGNGKHFGQKRVNEVDDMLNNWALRCSDSKSYSPSSSYVVAKEQKFEAEESRDACKKRLFGKLNMPPLKERTGQSSTTSLSAVEFSQAISRHPSSPCKGFPASQSSALPLACTDIASAVSSASQSTCAKLWETKLNCSGTRHRLRATLSSYIRGSFSCYDGDCPDEVPMVSSAIVPQEPASASSKPDRLLKAPLSAPCLPPHATVFDFPSTTAADYREIVLNGRNVAKSKSSSLPCHGSRQRRMSNYVHIDMAATQAARKIASQRAEEFIGQSLPVRILSGSEGALSRKKSNAGSSLAIADFVN</sequence>
<dbReference type="Gene3D" id="2.30.29.30">
    <property type="entry name" value="Pleckstrin-homology domain (PH domain)/Phosphotyrosine-binding domain (PTB)"/>
    <property type="match status" value="2"/>
</dbReference>
<evidence type="ECO:0000313" key="2">
    <source>
        <dbReference type="WBParaSite" id="TMUE_3000014886.1"/>
    </source>
</evidence>
<reference evidence="2" key="1">
    <citation type="submission" date="2019-12" db="UniProtKB">
        <authorList>
            <consortium name="WormBaseParasite"/>
        </authorList>
    </citation>
    <scope>IDENTIFICATION</scope>
</reference>
<dbReference type="STRING" id="70415.A0A5S6R5K7"/>
<dbReference type="InterPro" id="IPR037746">
    <property type="entry name" value="Dok-7"/>
</dbReference>
<evidence type="ECO:0000313" key="1">
    <source>
        <dbReference type="Proteomes" id="UP000046395"/>
    </source>
</evidence>
<protein>
    <submittedName>
        <fullName evidence="2">IRS-type PTB domain-containing protein</fullName>
    </submittedName>
</protein>
<dbReference type="InterPro" id="IPR011993">
    <property type="entry name" value="PH-like_dom_sf"/>
</dbReference>
<dbReference type="PANTHER" id="PTHR21636">
    <property type="entry name" value="PROTEIN DOK-7"/>
    <property type="match status" value="1"/>
</dbReference>
<dbReference type="Proteomes" id="UP000046395">
    <property type="component" value="Unassembled WGS sequence"/>
</dbReference>
<proteinExistence type="predicted"/>
<accession>A0A5S6R5K7</accession>
<dbReference type="PANTHER" id="PTHR21636:SF2">
    <property type="entry name" value="PROTEIN DOK-7"/>
    <property type="match status" value="1"/>
</dbReference>
<dbReference type="GO" id="GO:0019901">
    <property type="term" value="F:protein kinase binding"/>
    <property type="evidence" value="ECO:0007669"/>
    <property type="project" value="InterPro"/>
</dbReference>
<dbReference type="GO" id="GO:0007528">
    <property type="term" value="P:neuromuscular junction development"/>
    <property type="evidence" value="ECO:0007669"/>
    <property type="project" value="TreeGrafter"/>
</dbReference>
<dbReference type="WBParaSite" id="TMUE_3000014886.1">
    <property type="protein sequence ID" value="TMUE_3000014886.1"/>
    <property type="gene ID" value="WBGene00293803"/>
</dbReference>